<comment type="caution">
    <text evidence="7">The sequence shown here is derived from an EMBL/GenBank/DDBJ whole genome shotgun (WGS) entry which is preliminary data.</text>
</comment>
<evidence type="ECO:0000256" key="2">
    <source>
        <dbReference type="ARBA" id="ARBA00022898"/>
    </source>
</evidence>
<protein>
    <submittedName>
        <fullName evidence="7">GntR family transcriptional regulator</fullName>
    </submittedName>
</protein>
<dbReference type="GO" id="GO:0030170">
    <property type="term" value="F:pyridoxal phosphate binding"/>
    <property type="evidence" value="ECO:0007669"/>
    <property type="project" value="InterPro"/>
</dbReference>
<dbReference type="SMART" id="SM00345">
    <property type="entry name" value="HTH_GNTR"/>
    <property type="match status" value="1"/>
</dbReference>
<keyword evidence="2" id="KW-0663">Pyridoxal phosphate</keyword>
<dbReference type="PANTHER" id="PTHR46577">
    <property type="entry name" value="HTH-TYPE TRANSCRIPTIONAL REGULATORY PROTEIN GABR"/>
    <property type="match status" value="1"/>
</dbReference>
<dbReference type="Pfam" id="PF00392">
    <property type="entry name" value="GntR"/>
    <property type="match status" value="1"/>
</dbReference>
<dbReference type="InterPro" id="IPR000524">
    <property type="entry name" value="Tscrpt_reg_HTH_GntR"/>
</dbReference>
<organism evidence="7 8">
    <name type="scientific">Mesorhizobium sanjuanii</name>
    <dbReference type="NCBI Taxonomy" id="2037900"/>
    <lineage>
        <taxon>Bacteria</taxon>
        <taxon>Pseudomonadati</taxon>
        <taxon>Pseudomonadota</taxon>
        <taxon>Alphaproteobacteria</taxon>
        <taxon>Hyphomicrobiales</taxon>
        <taxon>Phyllobacteriaceae</taxon>
        <taxon>Mesorhizobium</taxon>
    </lineage>
</organism>
<dbReference type="CDD" id="cd07377">
    <property type="entry name" value="WHTH_GntR"/>
    <property type="match status" value="1"/>
</dbReference>
<dbReference type="InterPro" id="IPR015422">
    <property type="entry name" value="PyrdxlP-dep_Trfase_small"/>
</dbReference>
<keyword evidence="4" id="KW-0238">DNA-binding</keyword>
<dbReference type="SUPFAM" id="SSF53383">
    <property type="entry name" value="PLP-dependent transferases"/>
    <property type="match status" value="1"/>
</dbReference>
<dbReference type="SUPFAM" id="SSF46785">
    <property type="entry name" value="Winged helix' DNA-binding domain"/>
    <property type="match status" value="1"/>
</dbReference>
<dbReference type="Gene3D" id="3.90.1150.10">
    <property type="entry name" value="Aspartate Aminotransferase, domain 1"/>
    <property type="match status" value="1"/>
</dbReference>
<dbReference type="PANTHER" id="PTHR46577:SF1">
    <property type="entry name" value="HTH-TYPE TRANSCRIPTIONAL REGULATORY PROTEIN GABR"/>
    <property type="match status" value="1"/>
</dbReference>
<comment type="similarity">
    <text evidence="1">In the C-terminal section; belongs to the class-I pyridoxal-phosphate-dependent aminotransferase family.</text>
</comment>
<accession>A0A2A6FKT8</accession>
<gene>
    <name evidence="7" type="ORF">CN311_02950</name>
</gene>
<keyword evidence="8" id="KW-1185">Reference proteome</keyword>
<dbReference type="PROSITE" id="PS50949">
    <property type="entry name" value="HTH_GNTR"/>
    <property type="match status" value="1"/>
</dbReference>
<dbReference type="GO" id="GO:0003677">
    <property type="term" value="F:DNA binding"/>
    <property type="evidence" value="ECO:0007669"/>
    <property type="project" value="UniProtKB-KW"/>
</dbReference>
<dbReference type="AlphaFoldDB" id="A0A2A6FKT8"/>
<dbReference type="InterPro" id="IPR015424">
    <property type="entry name" value="PyrdxlP-dep_Trfase"/>
</dbReference>
<sequence length="461" mass="50874">MTIWAPSKEGLSQPYFQAIADQISQAVLRGELKPGEQLPPQRQLAHKLGVSLPTVSRAYEELARRGFTAGETGRGTFIRNNNPNPEAVSPYVPERQSGLIDLSILKPICDTIHLERMKSALAALAVDIPPSTVLGSRPSAMFARHRSIAVEWLRRCGLEADEKTIHLTNGGTPSLTVALMTACQPGMMIATEATGLHVMLPLASYLGVKVQGVQIDDCGIVPEALESACQHNKIRALFMMPNALGPTAFLMDESRRIAIVEIARKHDLIIIEDDALGPLVDKRPPPFQVLAPERTLYITSFTKPVMPGLRTGYLVAPERLLPAVENRQLVTNWTATPLIAEIAARWVEDGTCLELVEWQRASLARRHKLVAKVMREFPYRFHPQSLHIWLPLGPRYPEDEFVSHARKQGVAVARGAAFAISESQPAVRISVGSTTEEDLERGLTVIHNLLHSEPEPILFDL</sequence>
<dbReference type="EMBL" id="NWQG01000013">
    <property type="protein sequence ID" value="PDQ22559.1"/>
    <property type="molecule type" value="Genomic_DNA"/>
</dbReference>
<dbReference type="InterPro" id="IPR036388">
    <property type="entry name" value="WH-like_DNA-bd_sf"/>
</dbReference>
<evidence type="ECO:0000256" key="5">
    <source>
        <dbReference type="ARBA" id="ARBA00023163"/>
    </source>
</evidence>
<evidence type="ECO:0000256" key="4">
    <source>
        <dbReference type="ARBA" id="ARBA00023125"/>
    </source>
</evidence>
<feature type="domain" description="HTH gntR-type" evidence="6">
    <location>
        <begin position="13"/>
        <end position="81"/>
    </location>
</feature>
<dbReference type="Pfam" id="PF00155">
    <property type="entry name" value="Aminotran_1_2"/>
    <property type="match status" value="1"/>
</dbReference>
<dbReference type="CDD" id="cd00609">
    <property type="entry name" value="AAT_like"/>
    <property type="match status" value="1"/>
</dbReference>
<dbReference type="InterPro" id="IPR015421">
    <property type="entry name" value="PyrdxlP-dep_Trfase_major"/>
</dbReference>
<proteinExistence type="inferred from homology"/>
<dbReference type="Gene3D" id="3.40.640.10">
    <property type="entry name" value="Type I PLP-dependent aspartate aminotransferase-like (Major domain)"/>
    <property type="match status" value="1"/>
</dbReference>
<dbReference type="InterPro" id="IPR051446">
    <property type="entry name" value="HTH_trans_reg/aminotransferase"/>
</dbReference>
<dbReference type="Gene3D" id="1.10.10.10">
    <property type="entry name" value="Winged helix-like DNA-binding domain superfamily/Winged helix DNA-binding domain"/>
    <property type="match status" value="1"/>
</dbReference>
<dbReference type="InterPro" id="IPR004839">
    <property type="entry name" value="Aminotransferase_I/II_large"/>
</dbReference>
<dbReference type="RefSeq" id="WP_097571922.1">
    <property type="nucleotide sequence ID" value="NZ_NWQG01000013.1"/>
</dbReference>
<dbReference type="GO" id="GO:0003700">
    <property type="term" value="F:DNA-binding transcription factor activity"/>
    <property type="evidence" value="ECO:0007669"/>
    <property type="project" value="InterPro"/>
</dbReference>
<evidence type="ECO:0000313" key="7">
    <source>
        <dbReference type="EMBL" id="PDQ22559.1"/>
    </source>
</evidence>
<evidence type="ECO:0000259" key="6">
    <source>
        <dbReference type="PROSITE" id="PS50949"/>
    </source>
</evidence>
<evidence type="ECO:0000313" key="8">
    <source>
        <dbReference type="Proteomes" id="UP000219182"/>
    </source>
</evidence>
<evidence type="ECO:0000256" key="3">
    <source>
        <dbReference type="ARBA" id="ARBA00023015"/>
    </source>
</evidence>
<keyword evidence="3" id="KW-0805">Transcription regulation</keyword>
<dbReference type="InterPro" id="IPR036390">
    <property type="entry name" value="WH_DNA-bd_sf"/>
</dbReference>
<evidence type="ECO:0000256" key="1">
    <source>
        <dbReference type="ARBA" id="ARBA00005384"/>
    </source>
</evidence>
<keyword evidence="5" id="KW-0804">Transcription</keyword>
<name>A0A2A6FKT8_9HYPH</name>
<dbReference type="Proteomes" id="UP000219182">
    <property type="component" value="Unassembled WGS sequence"/>
</dbReference>
<reference evidence="7 8" key="1">
    <citation type="submission" date="2017-09" db="EMBL/GenBank/DDBJ databases">
        <title>Mesorhizobum sanjuanii sp. nov. isolated from nodules of Lotus tenuis in saline-alkaline lowlands of Flooding Pampa.</title>
        <authorList>
            <person name="Sannazzaro A.I."/>
            <person name="Torres Tejerizo G.A."/>
            <person name="Fontana F."/>
            <person name="Cumpa Velazquez L.M."/>
            <person name="Hansen L."/>
            <person name="Pistorio M."/>
            <person name="Estrella M.J."/>
        </authorList>
    </citation>
    <scope>NUCLEOTIDE SEQUENCE [LARGE SCALE GENOMIC DNA]</scope>
    <source>
        <strain evidence="7 8">BSA136</strain>
    </source>
</reference>